<dbReference type="Pfam" id="PF12146">
    <property type="entry name" value="Hydrolase_4"/>
    <property type="match status" value="1"/>
</dbReference>
<dbReference type="AlphaFoldDB" id="A0A9X3B9C8"/>
<keyword evidence="2" id="KW-0378">Hydrolase</keyword>
<evidence type="ECO:0000259" key="1">
    <source>
        <dbReference type="Pfam" id="PF12146"/>
    </source>
</evidence>
<sequence length="264" mass="29193">MDFVELNGTAIRYELKGEKGPLVVLIHEMGGCLENWDEVVPAIEGYRILRYDCRGFGMSERVRGDLSVDTLSDDLAALLDHVGEKRPVVIAGCAVGAAIALVFAARHPERTAGVVAMSPALDMKPEDRPARLSMLETVAREGMRAIMDGALGAGYPQVLRDRNPERFRRFRARWLGNDPESFIAHYRMLIYMDIAAELRTIRCPTLGVGGSLDVFRTPDYVRQVLSPIPGVEFVTIESCHHQPAATPEPVAAVLKDFLRQHAPT</sequence>
<dbReference type="GO" id="GO:0016020">
    <property type="term" value="C:membrane"/>
    <property type="evidence" value="ECO:0007669"/>
    <property type="project" value="TreeGrafter"/>
</dbReference>
<dbReference type="PANTHER" id="PTHR43798">
    <property type="entry name" value="MONOACYLGLYCEROL LIPASE"/>
    <property type="match status" value="1"/>
</dbReference>
<dbReference type="RefSeq" id="WP_261515105.1">
    <property type="nucleotide sequence ID" value="NZ_JAODNV010000008.1"/>
</dbReference>
<evidence type="ECO:0000313" key="3">
    <source>
        <dbReference type="Proteomes" id="UP001149009"/>
    </source>
</evidence>
<dbReference type="InterPro" id="IPR000073">
    <property type="entry name" value="AB_hydrolase_1"/>
</dbReference>
<dbReference type="Proteomes" id="UP001149009">
    <property type="component" value="Unassembled WGS sequence"/>
</dbReference>
<dbReference type="InterPro" id="IPR029058">
    <property type="entry name" value="AB_hydrolase_fold"/>
</dbReference>
<gene>
    <name evidence="2" type="ORF">NYR54_08050</name>
</gene>
<dbReference type="GO" id="GO:0016787">
    <property type="term" value="F:hydrolase activity"/>
    <property type="evidence" value="ECO:0007669"/>
    <property type="project" value="UniProtKB-KW"/>
</dbReference>
<organism evidence="2 3">
    <name type="scientific">Chelativorans petroleitrophicus</name>
    <dbReference type="NCBI Taxonomy" id="2975484"/>
    <lineage>
        <taxon>Bacteria</taxon>
        <taxon>Pseudomonadati</taxon>
        <taxon>Pseudomonadota</taxon>
        <taxon>Alphaproteobacteria</taxon>
        <taxon>Hyphomicrobiales</taxon>
        <taxon>Phyllobacteriaceae</taxon>
        <taxon>Chelativorans</taxon>
    </lineage>
</organism>
<reference evidence="2" key="1">
    <citation type="submission" date="2022-08" db="EMBL/GenBank/DDBJ databases">
        <title>Chelativorans sichuanense sp. nov., a paraffin oil-degrading bacterium isolated from a mixture of oil-based drill cuttings and paddy soil.</title>
        <authorList>
            <person name="Yu J."/>
            <person name="Liu H."/>
            <person name="Chen Q."/>
        </authorList>
    </citation>
    <scope>NUCLEOTIDE SEQUENCE</scope>
    <source>
        <strain evidence="2">SCAU 2101</strain>
    </source>
</reference>
<dbReference type="EMBL" id="JAODNV010000008">
    <property type="protein sequence ID" value="MCT8990246.1"/>
    <property type="molecule type" value="Genomic_DNA"/>
</dbReference>
<dbReference type="PANTHER" id="PTHR43798:SF33">
    <property type="entry name" value="HYDROLASE, PUTATIVE (AFU_ORTHOLOGUE AFUA_2G14860)-RELATED"/>
    <property type="match status" value="1"/>
</dbReference>
<comment type="caution">
    <text evidence="2">The sequence shown here is derived from an EMBL/GenBank/DDBJ whole genome shotgun (WGS) entry which is preliminary data.</text>
</comment>
<dbReference type="InterPro" id="IPR050266">
    <property type="entry name" value="AB_hydrolase_sf"/>
</dbReference>
<proteinExistence type="predicted"/>
<dbReference type="Gene3D" id="3.40.50.1820">
    <property type="entry name" value="alpha/beta hydrolase"/>
    <property type="match status" value="1"/>
</dbReference>
<dbReference type="PRINTS" id="PR00111">
    <property type="entry name" value="ABHYDROLASE"/>
</dbReference>
<keyword evidence="3" id="KW-1185">Reference proteome</keyword>
<protein>
    <submittedName>
        <fullName evidence="2">Alpha/beta hydrolase</fullName>
    </submittedName>
</protein>
<accession>A0A9X3B9C8</accession>
<feature type="domain" description="Serine aminopeptidase S33" evidence="1">
    <location>
        <begin position="22"/>
        <end position="242"/>
    </location>
</feature>
<dbReference type="InterPro" id="IPR022742">
    <property type="entry name" value="Hydrolase_4"/>
</dbReference>
<dbReference type="SUPFAM" id="SSF53474">
    <property type="entry name" value="alpha/beta-Hydrolases"/>
    <property type="match status" value="1"/>
</dbReference>
<evidence type="ECO:0000313" key="2">
    <source>
        <dbReference type="EMBL" id="MCT8990246.1"/>
    </source>
</evidence>
<name>A0A9X3B9C8_9HYPH</name>